<protein>
    <submittedName>
        <fullName evidence="2">Uncharacterized protein</fullName>
    </submittedName>
</protein>
<name>A0A397TWH0_9GLOM</name>
<comment type="caution">
    <text evidence="2">The sequence shown here is derived from an EMBL/GenBank/DDBJ whole genome shotgun (WGS) entry which is preliminary data.</text>
</comment>
<accession>A0A397TWH0</accession>
<dbReference type="Proteomes" id="UP000265703">
    <property type="component" value="Unassembled WGS sequence"/>
</dbReference>
<dbReference type="InterPro" id="IPR016024">
    <property type="entry name" value="ARM-type_fold"/>
</dbReference>
<evidence type="ECO:0000313" key="3">
    <source>
        <dbReference type="Proteomes" id="UP000265703"/>
    </source>
</evidence>
<keyword evidence="3" id="KW-1185">Reference proteome</keyword>
<evidence type="ECO:0000313" key="2">
    <source>
        <dbReference type="EMBL" id="RIA99501.1"/>
    </source>
</evidence>
<organism evidence="2 3">
    <name type="scientific">Glomus cerebriforme</name>
    <dbReference type="NCBI Taxonomy" id="658196"/>
    <lineage>
        <taxon>Eukaryota</taxon>
        <taxon>Fungi</taxon>
        <taxon>Fungi incertae sedis</taxon>
        <taxon>Mucoromycota</taxon>
        <taxon>Glomeromycotina</taxon>
        <taxon>Glomeromycetes</taxon>
        <taxon>Glomerales</taxon>
        <taxon>Glomeraceae</taxon>
        <taxon>Glomus</taxon>
    </lineage>
</organism>
<dbReference type="STRING" id="658196.A0A397TWH0"/>
<dbReference type="EMBL" id="QKYT01000003">
    <property type="protein sequence ID" value="RIA99501.1"/>
    <property type="molecule type" value="Genomic_DNA"/>
</dbReference>
<evidence type="ECO:0000256" key="1">
    <source>
        <dbReference type="SAM" id="MobiDB-lite"/>
    </source>
</evidence>
<proteinExistence type="predicted"/>
<feature type="region of interest" description="Disordered" evidence="1">
    <location>
        <begin position="256"/>
        <end position="287"/>
    </location>
</feature>
<sequence length="287" mass="33287">MDVTPDYVYVSVPNSEKIINEIKKRIQESNEEANGQDVDVIEIALPPINSKHYLSILEDIHNTFDHVERIGENMFIKLDGGEKIEVHEELKNELKNQLPNTWWVQNGVTCVANNNGYLPDVGAWRRRPTRNQRRFPIIYSCPPPLIWIEVVYNRKKDREHAMNNIQRAKPHCAGTEFLIIALVPGKNSHPPNPNPNATSVSVGVSLRVRPQRGPYIGYWSSRSSYNAVRWYKISWNKYLDIGYNVRIDFNVILDLLTDDDEEDSDEDDEEDDDDDEEDDDDDEDYED</sequence>
<dbReference type="OrthoDB" id="2305124at2759"/>
<gene>
    <name evidence="2" type="ORF">C1645_746962</name>
</gene>
<dbReference type="AlphaFoldDB" id="A0A397TWH0"/>
<dbReference type="SUPFAM" id="SSF48371">
    <property type="entry name" value="ARM repeat"/>
    <property type="match status" value="1"/>
</dbReference>
<reference evidence="2 3" key="1">
    <citation type="submission" date="2018-06" db="EMBL/GenBank/DDBJ databases">
        <title>Comparative genomics reveals the genomic features of Rhizophagus irregularis, R. cerebriforme, R. diaphanum and Gigaspora rosea, and their symbiotic lifestyle signature.</title>
        <authorList>
            <person name="Morin E."/>
            <person name="San Clemente H."/>
            <person name="Chen E.C.H."/>
            <person name="De La Providencia I."/>
            <person name="Hainaut M."/>
            <person name="Kuo A."/>
            <person name="Kohler A."/>
            <person name="Murat C."/>
            <person name="Tang N."/>
            <person name="Roy S."/>
            <person name="Loubradou J."/>
            <person name="Henrissat B."/>
            <person name="Grigoriev I.V."/>
            <person name="Corradi N."/>
            <person name="Roux C."/>
            <person name="Martin F.M."/>
        </authorList>
    </citation>
    <scope>NUCLEOTIDE SEQUENCE [LARGE SCALE GENOMIC DNA]</scope>
    <source>
        <strain evidence="2 3">DAOM 227022</strain>
    </source>
</reference>